<dbReference type="Pfam" id="PF02738">
    <property type="entry name" value="MoCoBD_1"/>
    <property type="match status" value="1"/>
</dbReference>
<dbReference type="AlphaFoldDB" id="A0A917IW76"/>
<dbReference type="InterPro" id="IPR046867">
    <property type="entry name" value="AldOxase/xan_DH_MoCoBD2"/>
</dbReference>
<dbReference type="InterPro" id="IPR037165">
    <property type="entry name" value="AldOxase/xan_DH_Mopterin-bd_sf"/>
</dbReference>
<gene>
    <name evidence="4" type="ORF">GCM10011379_17790</name>
</gene>
<dbReference type="PANTHER" id="PTHR11908:SF132">
    <property type="entry name" value="ALDEHYDE OXIDASE 1-RELATED"/>
    <property type="match status" value="1"/>
</dbReference>
<protein>
    <submittedName>
        <fullName evidence="4">Carbon-monoxide dehydrogenase large subunit</fullName>
    </submittedName>
</protein>
<dbReference type="SUPFAM" id="SSF56003">
    <property type="entry name" value="Molybdenum cofactor-binding domain"/>
    <property type="match status" value="1"/>
</dbReference>
<accession>A0A917IW76</accession>
<dbReference type="GO" id="GO:0016491">
    <property type="term" value="F:oxidoreductase activity"/>
    <property type="evidence" value="ECO:0007669"/>
    <property type="project" value="UniProtKB-KW"/>
</dbReference>
<evidence type="ECO:0000256" key="1">
    <source>
        <dbReference type="ARBA" id="ARBA00022505"/>
    </source>
</evidence>
<reference evidence="4" key="2">
    <citation type="submission" date="2020-09" db="EMBL/GenBank/DDBJ databases">
        <authorList>
            <person name="Sun Q."/>
            <person name="Zhou Y."/>
        </authorList>
    </citation>
    <scope>NUCLEOTIDE SEQUENCE</scope>
    <source>
        <strain evidence="4">CGMCC 1.15290</strain>
    </source>
</reference>
<dbReference type="SUPFAM" id="SSF54665">
    <property type="entry name" value="CO dehydrogenase molybdoprotein N-domain-like"/>
    <property type="match status" value="1"/>
</dbReference>
<evidence type="ECO:0000313" key="4">
    <source>
        <dbReference type="EMBL" id="GGH65058.1"/>
    </source>
</evidence>
<dbReference type="SMART" id="SM01008">
    <property type="entry name" value="Ald_Xan_dh_C"/>
    <property type="match status" value="1"/>
</dbReference>
<dbReference type="GO" id="GO:0005506">
    <property type="term" value="F:iron ion binding"/>
    <property type="evidence" value="ECO:0007669"/>
    <property type="project" value="InterPro"/>
</dbReference>
<keyword evidence="1" id="KW-0500">Molybdenum</keyword>
<proteinExistence type="predicted"/>
<dbReference type="Gene3D" id="3.30.365.10">
    <property type="entry name" value="Aldehyde oxidase/xanthine dehydrogenase, molybdopterin binding domain"/>
    <property type="match status" value="4"/>
</dbReference>
<dbReference type="InterPro" id="IPR036856">
    <property type="entry name" value="Ald_Oxase/Xan_DH_a/b_sf"/>
</dbReference>
<feature type="domain" description="Aldehyde oxidase/xanthine dehydrogenase a/b hammerhead" evidence="3">
    <location>
        <begin position="25"/>
        <end position="137"/>
    </location>
</feature>
<dbReference type="Pfam" id="PF20256">
    <property type="entry name" value="MoCoBD_2"/>
    <property type="match status" value="1"/>
</dbReference>
<keyword evidence="2" id="KW-0560">Oxidoreductase</keyword>
<dbReference type="EMBL" id="BMIB01000002">
    <property type="protein sequence ID" value="GGH65058.1"/>
    <property type="molecule type" value="Genomic_DNA"/>
</dbReference>
<dbReference type="InterPro" id="IPR000674">
    <property type="entry name" value="Ald_Oxase/Xan_DH_a/b"/>
</dbReference>
<evidence type="ECO:0000259" key="3">
    <source>
        <dbReference type="SMART" id="SM01008"/>
    </source>
</evidence>
<sequence length="738" mass="78979">MRFFENQPAVTNAPEGRVEGVAKVTGSGKYAAEYHAGNMCYAVMAGSTIASGTIKSIHTTDARQVAGVLDIITHTRKPLVPGMADAAKIKESRFGLPVFHTDNIYFKGQPIALVIAETLEDATYAASLISAEYTTTEAKVDFDKAHAAVPLNAAGKERGSADAWRDAPYQSEAEYTIEHEVHNPMEMHATIAHWEGPDKLKLYDKNQGVNNVQRTFARLWNIPADNIEVFSEFVGGGFGSGLRVWPHCLAAIMAAKQVNRPVKLVLTRPQMFLLTGYRPKSWQKVRMGADAGGRFTGLLHQARHSTSVYESFNDGITRISRMVYNISNVKTEQATVPLNMSTPTWMRGPGDCSGAFAVECTVDELSYQLKQDPVALRLKNLAITHDPESGKPWSTHYLNECIEKGAALINWQQRKPLPGQDKEGDWAIGYGMATGMWNAGRGNASAGITMQRDGAITVKTAMTDIGTGTGTGIQNIAHEQTGIAKNKIKIELGNSHLPPAPSQGGSTGLSTISGAVAATCNALKQKLAGYAAAQDDTYKNAQAADIVLSDTGISWQTAGNHFIAYTSLFEKNNLTTVEVEASSGPGAERQQYAFCSSAAHFCRVKVHTKTGKVKIDKMVTVADGGSIVNEKAAANQISGAVVGGIGMALMEEQATDQRYGSLIGNDLAGYHFAVNADAPVIEVAFINKPDKNINPSGAKGLGEVGIIGCAAAIVNAIYHATGKRLRSLPVTPDKILLG</sequence>
<organism evidence="4 5">
    <name type="scientific">Filimonas zeae</name>
    <dbReference type="NCBI Taxonomy" id="1737353"/>
    <lineage>
        <taxon>Bacteria</taxon>
        <taxon>Pseudomonadati</taxon>
        <taxon>Bacteroidota</taxon>
        <taxon>Chitinophagia</taxon>
        <taxon>Chitinophagales</taxon>
        <taxon>Chitinophagaceae</taxon>
        <taxon>Filimonas</taxon>
    </lineage>
</organism>
<comment type="caution">
    <text evidence="4">The sequence shown here is derived from an EMBL/GenBank/DDBJ whole genome shotgun (WGS) entry which is preliminary data.</text>
</comment>
<dbReference type="Pfam" id="PF01315">
    <property type="entry name" value="Ald_Xan_dh_C"/>
    <property type="match status" value="1"/>
</dbReference>
<evidence type="ECO:0000313" key="5">
    <source>
        <dbReference type="Proteomes" id="UP000627292"/>
    </source>
</evidence>
<dbReference type="Gene3D" id="3.90.1170.50">
    <property type="entry name" value="Aldehyde oxidase/xanthine dehydrogenase, a/b hammerhead"/>
    <property type="match status" value="1"/>
</dbReference>
<evidence type="ECO:0000256" key="2">
    <source>
        <dbReference type="ARBA" id="ARBA00023002"/>
    </source>
</evidence>
<dbReference type="InterPro" id="IPR008274">
    <property type="entry name" value="AldOxase/xan_DH_MoCoBD1"/>
</dbReference>
<dbReference type="PANTHER" id="PTHR11908">
    <property type="entry name" value="XANTHINE DEHYDROGENASE"/>
    <property type="match status" value="1"/>
</dbReference>
<dbReference type="RefSeq" id="WP_188951676.1">
    <property type="nucleotide sequence ID" value="NZ_BMIB01000002.1"/>
</dbReference>
<keyword evidence="5" id="KW-1185">Reference proteome</keyword>
<dbReference type="InterPro" id="IPR016208">
    <property type="entry name" value="Ald_Oxase/xanthine_DH-like"/>
</dbReference>
<dbReference type="Proteomes" id="UP000627292">
    <property type="component" value="Unassembled WGS sequence"/>
</dbReference>
<reference evidence="4" key="1">
    <citation type="journal article" date="2014" name="Int. J. Syst. Evol. Microbiol.">
        <title>Complete genome sequence of Corynebacterium casei LMG S-19264T (=DSM 44701T), isolated from a smear-ripened cheese.</title>
        <authorList>
            <consortium name="US DOE Joint Genome Institute (JGI-PGF)"/>
            <person name="Walter F."/>
            <person name="Albersmeier A."/>
            <person name="Kalinowski J."/>
            <person name="Ruckert C."/>
        </authorList>
    </citation>
    <scope>NUCLEOTIDE SEQUENCE</scope>
    <source>
        <strain evidence="4">CGMCC 1.15290</strain>
    </source>
</reference>
<name>A0A917IW76_9BACT</name>